<dbReference type="PANTHER" id="PTHR44688">
    <property type="entry name" value="DNA-BINDING TRANSCRIPTIONAL ACTIVATOR DEVR_DOSR"/>
    <property type="match status" value="1"/>
</dbReference>
<accession>A0A840G202</accession>
<dbReference type="PANTHER" id="PTHR44688:SF16">
    <property type="entry name" value="DNA-BINDING TRANSCRIPTIONAL ACTIVATOR DEVR_DOSR"/>
    <property type="match status" value="1"/>
</dbReference>
<dbReference type="PRINTS" id="PR00038">
    <property type="entry name" value="HTHLUXR"/>
</dbReference>
<dbReference type="PROSITE" id="PS50043">
    <property type="entry name" value="HTH_LUXR_2"/>
    <property type="match status" value="1"/>
</dbReference>
<keyword evidence="6" id="KW-1185">Reference proteome</keyword>
<keyword evidence="3" id="KW-0804">Transcription</keyword>
<feature type="domain" description="HTH luxR-type" evidence="4">
    <location>
        <begin position="191"/>
        <end position="256"/>
    </location>
</feature>
<dbReference type="NCBIfam" id="TIGR03020">
    <property type="entry name" value="EpsA"/>
    <property type="match status" value="1"/>
</dbReference>
<name>A0A840G202_RHOTE</name>
<evidence type="ECO:0000313" key="6">
    <source>
        <dbReference type="Proteomes" id="UP000587070"/>
    </source>
</evidence>
<organism evidence="5 6">
    <name type="scientific">Rhodocyclus tenuis</name>
    <name type="common">Rhodospirillum tenue</name>
    <dbReference type="NCBI Taxonomy" id="1066"/>
    <lineage>
        <taxon>Bacteria</taxon>
        <taxon>Pseudomonadati</taxon>
        <taxon>Pseudomonadota</taxon>
        <taxon>Betaproteobacteria</taxon>
        <taxon>Rhodocyclales</taxon>
        <taxon>Rhodocyclaceae</taxon>
        <taxon>Rhodocyclus</taxon>
    </lineage>
</organism>
<protein>
    <submittedName>
        <fullName evidence="5">Transcriptional regulator EpsA</fullName>
    </submittedName>
</protein>
<dbReference type="OrthoDB" id="135231at2"/>
<dbReference type="InterPro" id="IPR017470">
    <property type="entry name" value="Tscrpt_reg_EpsA"/>
</dbReference>
<dbReference type="SUPFAM" id="SSF46894">
    <property type="entry name" value="C-terminal effector domain of the bipartite response regulators"/>
    <property type="match status" value="1"/>
</dbReference>
<sequence length="266" mass="29882">MNLLLASPEKNLVMLSEREREYLVRAIESGLYVRKRHQFFLWAQGQLHGILPHELLICLRLDDDGHVLQMECFNSCLLDEERQEVICHPANGIAVRLARLCGEHGSPLILACGDEPQQLELGADFRRWGLRNAMVCASDYLFGSICVFVLFDLKEGPTQRHAYLLELMLPHLQIALLRLLTPSSSVNEPRIGTGNRLITAREVEILRLVQQGKSNQDIGSALGISPLTVKNHVQRIYRKLNVQNRAHAVSRGISLRLLDSAAGLNA</sequence>
<keyword evidence="1" id="KW-0805">Transcription regulation</keyword>
<proteinExistence type="predicted"/>
<dbReference type="InterPro" id="IPR036388">
    <property type="entry name" value="WH-like_DNA-bd_sf"/>
</dbReference>
<keyword evidence="2" id="KW-0238">DNA-binding</keyword>
<dbReference type="EMBL" id="JACIGE010000010">
    <property type="protein sequence ID" value="MBB4248324.1"/>
    <property type="molecule type" value="Genomic_DNA"/>
</dbReference>
<dbReference type="RefSeq" id="WP_153117425.1">
    <property type="nucleotide sequence ID" value="NZ_JACIGE010000010.1"/>
</dbReference>
<dbReference type="InterPro" id="IPR016032">
    <property type="entry name" value="Sig_transdc_resp-reg_C-effctor"/>
</dbReference>
<dbReference type="SMART" id="SM00421">
    <property type="entry name" value="HTH_LUXR"/>
    <property type="match status" value="1"/>
</dbReference>
<evidence type="ECO:0000256" key="1">
    <source>
        <dbReference type="ARBA" id="ARBA00023015"/>
    </source>
</evidence>
<dbReference type="AlphaFoldDB" id="A0A840G202"/>
<dbReference type="GO" id="GO:0003677">
    <property type="term" value="F:DNA binding"/>
    <property type="evidence" value="ECO:0007669"/>
    <property type="project" value="UniProtKB-KW"/>
</dbReference>
<evidence type="ECO:0000313" key="5">
    <source>
        <dbReference type="EMBL" id="MBB4248324.1"/>
    </source>
</evidence>
<dbReference type="CDD" id="cd06170">
    <property type="entry name" value="LuxR_C_like"/>
    <property type="match status" value="1"/>
</dbReference>
<dbReference type="PROSITE" id="PS00622">
    <property type="entry name" value="HTH_LUXR_1"/>
    <property type="match status" value="1"/>
</dbReference>
<dbReference type="Proteomes" id="UP000587070">
    <property type="component" value="Unassembled WGS sequence"/>
</dbReference>
<comment type="caution">
    <text evidence="5">The sequence shown here is derived from an EMBL/GenBank/DDBJ whole genome shotgun (WGS) entry which is preliminary data.</text>
</comment>
<evidence type="ECO:0000256" key="2">
    <source>
        <dbReference type="ARBA" id="ARBA00023125"/>
    </source>
</evidence>
<dbReference type="Gene3D" id="1.10.10.10">
    <property type="entry name" value="Winged helix-like DNA-binding domain superfamily/Winged helix DNA-binding domain"/>
    <property type="match status" value="1"/>
</dbReference>
<evidence type="ECO:0000259" key="4">
    <source>
        <dbReference type="PROSITE" id="PS50043"/>
    </source>
</evidence>
<dbReference type="Pfam" id="PF00196">
    <property type="entry name" value="GerE"/>
    <property type="match status" value="1"/>
</dbReference>
<gene>
    <name evidence="5" type="ORF">GGD90_002716</name>
</gene>
<dbReference type="GO" id="GO:0006355">
    <property type="term" value="P:regulation of DNA-templated transcription"/>
    <property type="evidence" value="ECO:0007669"/>
    <property type="project" value="InterPro"/>
</dbReference>
<reference evidence="5 6" key="1">
    <citation type="submission" date="2020-08" db="EMBL/GenBank/DDBJ databases">
        <title>Genome sequencing of Purple Non-Sulfur Bacteria from various extreme environments.</title>
        <authorList>
            <person name="Mayer M."/>
        </authorList>
    </citation>
    <scope>NUCLEOTIDE SEQUENCE [LARGE SCALE GENOMIC DNA]</scope>
    <source>
        <strain evidence="5 6">2761</strain>
    </source>
</reference>
<dbReference type="InterPro" id="IPR000792">
    <property type="entry name" value="Tscrpt_reg_LuxR_C"/>
</dbReference>
<evidence type="ECO:0000256" key="3">
    <source>
        <dbReference type="ARBA" id="ARBA00023163"/>
    </source>
</evidence>